<dbReference type="UniPathway" id="UPA00895"/>
<evidence type="ECO:0000256" key="4">
    <source>
        <dbReference type="ARBA" id="ARBA00023136"/>
    </source>
</evidence>
<dbReference type="GO" id="GO:0030416">
    <property type="term" value="P:methylamine metabolic process"/>
    <property type="evidence" value="ECO:0007669"/>
    <property type="project" value="InterPro"/>
</dbReference>
<comment type="subcellular location">
    <subcellularLocation>
        <location evidence="1">Membrane</location>
        <topology evidence="1">Multi-pass membrane protein</topology>
    </subcellularLocation>
</comment>
<sequence length="175" mass="17455">MSYVDPACRGLLAAVFLVAVVGKVRSRAAFSAFAASLADVRLLPVRLRRAAAVGVTAAEAVAAVLLLTPLAEAAVAGFALAFALLAVFAAGVALALRRGEAIRCLCFGSDAGAMDRSHVVRNAVLAAVALTGLISSLTSTAAAAPAGLIGAAGAGVALGALATRWDDLRYLLSHS</sequence>
<dbReference type="STRING" id="479433.Caci_5829"/>
<dbReference type="EMBL" id="CP001700">
    <property type="protein sequence ID" value="ACU74687.1"/>
    <property type="molecule type" value="Genomic_DNA"/>
</dbReference>
<keyword evidence="2 5" id="KW-0812">Transmembrane</keyword>
<dbReference type="Proteomes" id="UP000000851">
    <property type="component" value="Chromosome"/>
</dbReference>
<name>C7QDR3_CATAD</name>
<keyword evidence="8" id="KW-1185">Reference proteome</keyword>
<feature type="domain" description="Methylamine utilisation protein MauE" evidence="6">
    <location>
        <begin position="2"/>
        <end position="134"/>
    </location>
</feature>
<feature type="transmembrane region" description="Helical" evidence="5">
    <location>
        <begin position="73"/>
        <end position="96"/>
    </location>
</feature>
<reference evidence="7 8" key="1">
    <citation type="journal article" date="2009" name="Stand. Genomic Sci.">
        <title>Complete genome sequence of Catenulispora acidiphila type strain (ID 139908).</title>
        <authorList>
            <person name="Copeland A."/>
            <person name="Lapidus A."/>
            <person name="Glavina Del Rio T."/>
            <person name="Nolan M."/>
            <person name="Lucas S."/>
            <person name="Chen F."/>
            <person name="Tice H."/>
            <person name="Cheng J.F."/>
            <person name="Bruce D."/>
            <person name="Goodwin L."/>
            <person name="Pitluck S."/>
            <person name="Mikhailova N."/>
            <person name="Pati A."/>
            <person name="Ivanova N."/>
            <person name="Mavromatis K."/>
            <person name="Chen A."/>
            <person name="Palaniappan K."/>
            <person name="Chain P."/>
            <person name="Land M."/>
            <person name="Hauser L."/>
            <person name="Chang Y.J."/>
            <person name="Jeffries C.D."/>
            <person name="Chertkov O."/>
            <person name="Brettin T."/>
            <person name="Detter J.C."/>
            <person name="Han C."/>
            <person name="Ali Z."/>
            <person name="Tindall B.J."/>
            <person name="Goker M."/>
            <person name="Bristow J."/>
            <person name="Eisen J.A."/>
            <person name="Markowitz V."/>
            <person name="Hugenholtz P."/>
            <person name="Kyrpides N.C."/>
            <person name="Klenk H.P."/>
        </authorList>
    </citation>
    <scope>NUCLEOTIDE SEQUENCE [LARGE SCALE GENOMIC DNA]</scope>
    <source>
        <strain evidence="8">DSM 44928 / JCM 14897 / NBRC 102108 / NRRL B-24433 / ID139908</strain>
    </source>
</reference>
<dbReference type="HOGENOM" id="CLU_101331_1_0_11"/>
<organism evidence="7 8">
    <name type="scientific">Catenulispora acidiphila (strain DSM 44928 / JCM 14897 / NBRC 102108 / NRRL B-24433 / ID139908)</name>
    <dbReference type="NCBI Taxonomy" id="479433"/>
    <lineage>
        <taxon>Bacteria</taxon>
        <taxon>Bacillati</taxon>
        <taxon>Actinomycetota</taxon>
        <taxon>Actinomycetes</taxon>
        <taxon>Catenulisporales</taxon>
        <taxon>Catenulisporaceae</taxon>
        <taxon>Catenulispora</taxon>
    </lineage>
</organism>
<dbReference type="RefSeq" id="WP_015794416.1">
    <property type="nucleotide sequence ID" value="NC_013131.1"/>
</dbReference>
<dbReference type="AlphaFoldDB" id="C7QDR3"/>
<proteinExistence type="predicted"/>
<evidence type="ECO:0000313" key="8">
    <source>
        <dbReference type="Proteomes" id="UP000000851"/>
    </source>
</evidence>
<evidence type="ECO:0000259" key="6">
    <source>
        <dbReference type="Pfam" id="PF07291"/>
    </source>
</evidence>
<evidence type="ECO:0000256" key="5">
    <source>
        <dbReference type="SAM" id="Phobius"/>
    </source>
</evidence>
<evidence type="ECO:0000313" key="7">
    <source>
        <dbReference type="EMBL" id="ACU74687.1"/>
    </source>
</evidence>
<dbReference type="KEGG" id="cai:Caci_5829"/>
<dbReference type="InterPro" id="IPR009908">
    <property type="entry name" value="Methylamine_util_MauE"/>
</dbReference>
<evidence type="ECO:0000256" key="1">
    <source>
        <dbReference type="ARBA" id="ARBA00004141"/>
    </source>
</evidence>
<keyword evidence="4 5" id="KW-0472">Membrane</keyword>
<gene>
    <name evidence="7" type="ordered locus">Caci_5829</name>
</gene>
<dbReference type="GO" id="GO:0016020">
    <property type="term" value="C:membrane"/>
    <property type="evidence" value="ECO:0007669"/>
    <property type="project" value="UniProtKB-SubCell"/>
</dbReference>
<accession>C7QDR3</accession>
<feature type="transmembrane region" description="Helical" evidence="5">
    <location>
        <begin position="119"/>
        <end position="137"/>
    </location>
</feature>
<dbReference type="Pfam" id="PF07291">
    <property type="entry name" value="MauE"/>
    <property type="match status" value="1"/>
</dbReference>
<protein>
    <recommendedName>
        <fullName evidence="6">Methylamine utilisation protein MauE domain-containing protein</fullName>
    </recommendedName>
</protein>
<evidence type="ECO:0000256" key="2">
    <source>
        <dbReference type="ARBA" id="ARBA00022692"/>
    </source>
</evidence>
<evidence type="ECO:0000256" key="3">
    <source>
        <dbReference type="ARBA" id="ARBA00022989"/>
    </source>
</evidence>
<feature type="transmembrane region" description="Helical" evidence="5">
    <location>
        <begin position="143"/>
        <end position="162"/>
    </location>
</feature>
<dbReference type="InParanoid" id="C7QDR3"/>
<keyword evidence="3 5" id="KW-1133">Transmembrane helix</keyword>